<organism evidence="1">
    <name type="scientific">Lactiplantibacillus plantarum</name>
    <name type="common">Lactobacillus plantarum</name>
    <dbReference type="NCBI Taxonomy" id="1590"/>
    <lineage>
        <taxon>Bacteria</taxon>
        <taxon>Bacillati</taxon>
        <taxon>Bacillota</taxon>
        <taxon>Bacilli</taxon>
        <taxon>Lactobacillales</taxon>
        <taxon>Lactobacillaceae</taxon>
        <taxon>Lactiplantibacillus</taxon>
    </lineage>
</organism>
<dbReference type="EMBL" id="KT149390">
    <property type="protein sequence ID" value="ALO75852.1"/>
    <property type="molecule type" value="Genomic_DNA"/>
</dbReference>
<accession>A0A0S2MMC0</accession>
<dbReference type="RefSeq" id="WP_172686699.1">
    <property type="nucleotide sequence ID" value="NZ_KT149390.1"/>
</dbReference>
<evidence type="ECO:0000313" key="1">
    <source>
        <dbReference type="EMBL" id="ALO75852.1"/>
    </source>
</evidence>
<keyword evidence="1" id="KW-0614">Plasmid</keyword>
<geneLocation type="plasmid" evidence="1">
    <name>pBM4</name>
</geneLocation>
<proteinExistence type="predicted"/>
<name>A0A0S2MMC0_LACPN</name>
<dbReference type="AlphaFoldDB" id="A0A0S2MMC0"/>
<reference evidence="1" key="1">
    <citation type="submission" date="2015-06" db="EMBL/GenBank/DDBJ databases">
        <title>Sequence analysis and characterization of plasmids derived from Lactobacillus plantarum BM4.</title>
        <authorList>
            <person name="Xie Y."/>
            <person name="Zhang H."/>
            <person name="Jin J."/>
        </authorList>
    </citation>
    <scope>NUCLEOTIDE SEQUENCE</scope>
    <source>
        <strain evidence="1">BM4</strain>
        <plasmid evidence="1">pBM4</plasmid>
    </source>
</reference>
<sequence length="152" mass="17601">MDEKYVEGRLILEEVDPIIFGACDTVLNLLHKLYYSEEDSDMCINDIKFCREIYNKFRKQSVQADVLSFFEVTVVYSESGIASKLEKMLKILDFLDIPANIDMNKIMFNDAKYLNQYIEQVLNISKNSSNVSSLNRKQISVLEGWLVAYSTE</sequence>
<protein>
    <submittedName>
        <fullName evidence="1">Uncharacterized protein</fullName>
    </submittedName>
</protein>